<dbReference type="EMBL" id="CP093442">
    <property type="protein sequence ID" value="UOF00005.1"/>
    <property type="molecule type" value="Genomic_DNA"/>
</dbReference>
<organism evidence="1 2">
    <name type="scientific">Bdellovibrio reynosensis</name>
    <dbReference type="NCBI Taxonomy" id="2835041"/>
    <lineage>
        <taxon>Bacteria</taxon>
        <taxon>Pseudomonadati</taxon>
        <taxon>Bdellovibrionota</taxon>
        <taxon>Bdellovibrionia</taxon>
        <taxon>Bdellovibrionales</taxon>
        <taxon>Pseudobdellovibrionaceae</taxon>
        <taxon>Bdellovibrio</taxon>
    </lineage>
</organism>
<sequence length="248" mass="27190">MNKKKHVLIGLIAAVILMVSFCHFIGDSEFPISALLNTPGSNNQLKVGKAPPPPPDFGSAAAGFLPTKMEDSEKFALLQKAFKDMGQCLKIQVEELDPQVEINLEYMTNVLTAPLGVISAQNEEWRATDLRTKEGEVRRIYLETIGNVSAESQRALKYYSMSPDGSEKEIPVETELRVNPSDTVISGLEADGTVTDRSVSRRIVFNSGDELVLVEKNGKIFSFSVPHEGKTFSCTGVDTGVNFKCECK</sequence>
<dbReference type="Proteomes" id="UP000830116">
    <property type="component" value="Chromosome"/>
</dbReference>
<accession>A0ABY4C4W8</accession>
<proteinExistence type="predicted"/>
<protein>
    <submittedName>
        <fullName evidence="1">Uncharacterized protein</fullName>
    </submittedName>
</protein>
<reference evidence="1" key="1">
    <citation type="submission" date="2022-03" db="EMBL/GenBank/DDBJ databases">
        <title>Genome Identification and Characterization of new species Bdellovibrio reynosense LBG001 sp. nov. from a Mexico soil sample.</title>
        <authorList>
            <person name="Camilli A."/>
            <person name="Ajao Y."/>
            <person name="Guo X."/>
        </authorList>
    </citation>
    <scope>NUCLEOTIDE SEQUENCE</scope>
    <source>
        <strain evidence="1">LBG001</strain>
    </source>
</reference>
<evidence type="ECO:0000313" key="2">
    <source>
        <dbReference type="Proteomes" id="UP000830116"/>
    </source>
</evidence>
<keyword evidence="2" id="KW-1185">Reference proteome</keyword>
<dbReference type="RefSeq" id="WP_243535552.1">
    <property type="nucleotide sequence ID" value="NZ_CP093442.1"/>
</dbReference>
<evidence type="ECO:0000313" key="1">
    <source>
        <dbReference type="EMBL" id="UOF00005.1"/>
    </source>
</evidence>
<name>A0ABY4C4W8_9BACT</name>
<gene>
    <name evidence="1" type="ORF">MNR06_09860</name>
</gene>